<sequence>MNYGSVESRVKTVQTHSGLWIQYIVIYYLLGFHPTKLISSIAPSEGCAACFKLDGTVNGTIDMVKRTCSHIISSGILFCMKTFPPSLSKEIHAGGT</sequence>
<comment type="caution">
    <text evidence="1">The sequence shown here is derived from an EMBL/GenBank/DDBJ whole genome shotgun (WGS) entry which is preliminary data.</text>
</comment>
<gene>
    <name evidence="1" type="ORF">P174DRAFT_42380</name>
</gene>
<organism evidence="1 2">
    <name type="scientific">Aspergillus novofumigatus (strain IBT 16806)</name>
    <dbReference type="NCBI Taxonomy" id="1392255"/>
    <lineage>
        <taxon>Eukaryota</taxon>
        <taxon>Fungi</taxon>
        <taxon>Dikarya</taxon>
        <taxon>Ascomycota</taxon>
        <taxon>Pezizomycotina</taxon>
        <taxon>Eurotiomycetes</taxon>
        <taxon>Eurotiomycetidae</taxon>
        <taxon>Eurotiales</taxon>
        <taxon>Aspergillaceae</taxon>
        <taxon>Aspergillus</taxon>
        <taxon>Aspergillus subgen. Fumigati</taxon>
    </lineage>
</organism>
<protein>
    <submittedName>
        <fullName evidence="1">Uncharacterized protein</fullName>
    </submittedName>
</protein>
<dbReference type="VEuPathDB" id="FungiDB:P174DRAFT_42380"/>
<accession>A0A2I1CNN5</accession>
<dbReference type="GeneID" id="36532475"/>
<evidence type="ECO:0000313" key="2">
    <source>
        <dbReference type="Proteomes" id="UP000234474"/>
    </source>
</evidence>
<reference evidence="2" key="1">
    <citation type="journal article" date="2018" name="Proc. Natl. Acad. Sci. U.S.A.">
        <title>Linking secondary metabolites to gene clusters through genome sequencing of six diverse Aspergillus species.</title>
        <authorList>
            <person name="Kaerboelling I."/>
            <person name="Vesth T.C."/>
            <person name="Frisvad J.C."/>
            <person name="Nybo J.L."/>
            <person name="Theobald S."/>
            <person name="Kuo A."/>
            <person name="Bowyer P."/>
            <person name="Matsuda Y."/>
            <person name="Mondo S."/>
            <person name="Lyhne E.K."/>
            <person name="Kogle M.E."/>
            <person name="Clum A."/>
            <person name="Lipzen A."/>
            <person name="Salamov A."/>
            <person name="Ngan C.Y."/>
            <person name="Daum C."/>
            <person name="Chiniquy J."/>
            <person name="Barry K."/>
            <person name="LaButti K."/>
            <person name="Haridas S."/>
            <person name="Simmons B.A."/>
            <person name="Magnuson J.K."/>
            <person name="Mortensen U.H."/>
            <person name="Larsen T.O."/>
            <person name="Grigoriev I.V."/>
            <person name="Baker S.E."/>
            <person name="Andersen M.R."/>
        </authorList>
    </citation>
    <scope>NUCLEOTIDE SEQUENCE [LARGE SCALE GENOMIC DNA]</scope>
    <source>
        <strain evidence="2">IBT 16806</strain>
    </source>
</reference>
<proteinExistence type="predicted"/>
<name>A0A2I1CNN5_ASPN1</name>
<dbReference type="RefSeq" id="XP_024687826.1">
    <property type="nucleotide sequence ID" value="XM_024825150.1"/>
</dbReference>
<keyword evidence="2" id="KW-1185">Reference proteome</keyword>
<dbReference type="EMBL" id="MSZS01000001">
    <property type="protein sequence ID" value="PKX99231.1"/>
    <property type="molecule type" value="Genomic_DNA"/>
</dbReference>
<dbReference type="Proteomes" id="UP000234474">
    <property type="component" value="Unassembled WGS sequence"/>
</dbReference>
<evidence type="ECO:0000313" key="1">
    <source>
        <dbReference type="EMBL" id="PKX99231.1"/>
    </source>
</evidence>
<dbReference type="AlphaFoldDB" id="A0A2I1CNN5"/>